<dbReference type="PANTHER" id="PTHR43948">
    <property type="entry name" value="DNAJ HOMOLOG SUBFAMILY B"/>
    <property type="match status" value="1"/>
</dbReference>
<dbReference type="PROSITE" id="PS00636">
    <property type="entry name" value="DNAJ_1"/>
    <property type="match status" value="1"/>
</dbReference>
<organism evidence="3 4">
    <name type="scientific">Polarella glacialis</name>
    <name type="common">Dinoflagellate</name>
    <dbReference type="NCBI Taxonomy" id="89957"/>
    <lineage>
        <taxon>Eukaryota</taxon>
        <taxon>Sar</taxon>
        <taxon>Alveolata</taxon>
        <taxon>Dinophyceae</taxon>
        <taxon>Suessiales</taxon>
        <taxon>Suessiaceae</taxon>
        <taxon>Polarella</taxon>
    </lineage>
</organism>
<sequence length="178" mass="20499">PYELLGVSRDASVREIGRAWRQQARVHHPDKAAEEDKATAEASFKRVAEAHELLADPDRRRQYDLYGIQDSHSSPGERGRHHQPHWEAGWEDEGDDFGGISEEELQELIRQLFGNQGARQQVVEPRTSEDVWEGMMGIVIFGGLAAGFAWLSRRPLVLHFSNWAWWQWRFMMHDLGLG</sequence>
<dbReference type="EMBL" id="CAJNNV010003385">
    <property type="protein sequence ID" value="CAE8588920.1"/>
    <property type="molecule type" value="Genomic_DNA"/>
</dbReference>
<dbReference type="CDD" id="cd06257">
    <property type="entry name" value="DnaJ"/>
    <property type="match status" value="1"/>
</dbReference>
<protein>
    <recommendedName>
        <fullName evidence="2">J domain-containing protein</fullName>
    </recommendedName>
</protein>
<evidence type="ECO:0000256" key="1">
    <source>
        <dbReference type="SAM" id="MobiDB-lite"/>
    </source>
</evidence>
<accession>A0A813DU19</accession>
<feature type="region of interest" description="Disordered" evidence="1">
    <location>
        <begin position="21"/>
        <end position="41"/>
    </location>
</feature>
<comment type="caution">
    <text evidence="3">The sequence shown here is derived from an EMBL/GenBank/DDBJ whole genome shotgun (WGS) entry which is preliminary data.</text>
</comment>
<dbReference type="Proteomes" id="UP000654075">
    <property type="component" value="Unassembled WGS sequence"/>
</dbReference>
<dbReference type="GO" id="GO:0051087">
    <property type="term" value="F:protein-folding chaperone binding"/>
    <property type="evidence" value="ECO:0007669"/>
    <property type="project" value="TreeGrafter"/>
</dbReference>
<reference evidence="3" key="1">
    <citation type="submission" date="2021-02" db="EMBL/GenBank/DDBJ databases">
        <authorList>
            <person name="Dougan E. K."/>
            <person name="Rhodes N."/>
            <person name="Thang M."/>
            <person name="Chan C."/>
        </authorList>
    </citation>
    <scope>NUCLEOTIDE SEQUENCE</scope>
</reference>
<dbReference type="InterPro" id="IPR001623">
    <property type="entry name" value="DnaJ_domain"/>
</dbReference>
<dbReference type="Gene3D" id="1.10.287.110">
    <property type="entry name" value="DnaJ domain"/>
    <property type="match status" value="1"/>
</dbReference>
<dbReference type="GO" id="GO:0051082">
    <property type="term" value="F:unfolded protein binding"/>
    <property type="evidence" value="ECO:0007669"/>
    <property type="project" value="TreeGrafter"/>
</dbReference>
<dbReference type="Pfam" id="PF00226">
    <property type="entry name" value="DnaJ"/>
    <property type="match status" value="1"/>
</dbReference>
<dbReference type="PANTHER" id="PTHR43948:SF10">
    <property type="entry name" value="MRJ, ISOFORM E"/>
    <property type="match status" value="1"/>
</dbReference>
<dbReference type="GO" id="GO:0044183">
    <property type="term" value="F:protein folding chaperone"/>
    <property type="evidence" value="ECO:0007669"/>
    <property type="project" value="TreeGrafter"/>
</dbReference>
<gene>
    <name evidence="3" type="ORF">PGLA1383_LOCUS7700</name>
</gene>
<dbReference type="GO" id="GO:0005737">
    <property type="term" value="C:cytoplasm"/>
    <property type="evidence" value="ECO:0007669"/>
    <property type="project" value="TreeGrafter"/>
</dbReference>
<keyword evidence="4" id="KW-1185">Reference proteome</keyword>
<dbReference type="InterPro" id="IPR018253">
    <property type="entry name" value="DnaJ_domain_CS"/>
</dbReference>
<dbReference type="PROSITE" id="PS50076">
    <property type="entry name" value="DNAJ_2"/>
    <property type="match status" value="1"/>
</dbReference>
<evidence type="ECO:0000259" key="2">
    <source>
        <dbReference type="PROSITE" id="PS50076"/>
    </source>
</evidence>
<dbReference type="GO" id="GO:0005634">
    <property type="term" value="C:nucleus"/>
    <property type="evidence" value="ECO:0007669"/>
    <property type="project" value="TreeGrafter"/>
</dbReference>
<dbReference type="SUPFAM" id="SSF46565">
    <property type="entry name" value="Chaperone J-domain"/>
    <property type="match status" value="1"/>
</dbReference>
<dbReference type="PRINTS" id="PR00625">
    <property type="entry name" value="JDOMAIN"/>
</dbReference>
<feature type="domain" description="J" evidence="2">
    <location>
        <begin position="1"/>
        <end position="67"/>
    </location>
</feature>
<feature type="compositionally biased region" description="Basic and acidic residues" evidence="1">
    <location>
        <begin position="27"/>
        <end position="41"/>
    </location>
</feature>
<proteinExistence type="predicted"/>
<dbReference type="OMA" id="SANVHIA"/>
<dbReference type="SMART" id="SM00271">
    <property type="entry name" value="DnaJ"/>
    <property type="match status" value="1"/>
</dbReference>
<feature type="non-terminal residue" evidence="3">
    <location>
        <position position="1"/>
    </location>
</feature>
<dbReference type="InterPro" id="IPR036869">
    <property type="entry name" value="J_dom_sf"/>
</dbReference>
<dbReference type="OrthoDB" id="310752at2759"/>
<evidence type="ECO:0000313" key="3">
    <source>
        <dbReference type="EMBL" id="CAE8588920.1"/>
    </source>
</evidence>
<dbReference type="AlphaFoldDB" id="A0A813DU19"/>
<evidence type="ECO:0000313" key="4">
    <source>
        <dbReference type="Proteomes" id="UP000654075"/>
    </source>
</evidence>
<name>A0A813DU19_POLGL</name>